<keyword evidence="4" id="KW-0677">Repeat</keyword>
<proteinExistence type="predicted"/>
<dbReference type="InterPro" id="IPR011989">
    <property type="entry name" value="ARM-like"/>
</dbReference>
<dbReference type="Pfam" id="PF23227">
    <property type="entry name" value="HEAT_MROH2B_C"/>
    <property type="match status" value="1"/>
</dbReference>
<dbReference type="InterPro" id="IPR016024">
    <property type="entry name" value="ARM-type_fold"/>
</dbReference>
<dbReference type="PANTHER" id="PTHR10527">
    <property type="entry name" value="IMPORTIN BETA"/>
    <property type="match status" value="1"/>
</dbReference>
<evidence type="ECO:0000256" key="2">
    <source>
        <dbReference type="ARBA" id="ARBA00022448"/>
    </source>
</evidence>
<evidence type="ECO:0000256" key="1">
    <source>
        <dbReference type="ARBA" id="ARBA00004496"/>
    </source>
</evidence>
<evidence type="ECO:0000259" key="6">
    <source>
        <dbReference type="Pfam" id="PF23227"/>
    </source>
</evidence>
<dbReference type="Proteomes" id="UP001415857">
    <property type="component" value="Unassembled WGS sequence"/>
</dbReference>
<dbReference type="InterPro" id="IPR040122">
    <property type="entry name" value="Importin_beta"/>
</dbReference>
<comment type="subcellular location">
    <subcellularLocation>
        <location evidence="1">Cytoplasm</location>
    </subcellularLocation>
</comment>
<evidence type="ECO:0000256" key="5">
    <source>
        <dbReference type="ARBA" id="ARBA00022927"/>
    </source>
</evidence>
<evidence type="ECO:0000313" key="8">
    <source>
        <dbReference type="Proteomes" id="UP001415857"/>
    </source>
</evidence>
<dbReference type="AlphaFoldDB" id="A0AAP0R8S7"/>
<name>A0AAP0R8S7_LIQFO</name>
<dbReference type="EMBL" id="JBBPBK010000013">
    <property type="protein sequence ID" value="KAK9271948.1"/>
    <property type="molecule type" value="Genomic_DNA"/>
</dbReference>
<keyword evidence="2" id="KW-0813">Transport</keyword>
<gene>
    <name evidence="7" type="ORF">L1049_002315</name>
</gene>
<keyword evidence="3" id="KW-0963">Cytoplasm</keyword>
<evidence type="ECO:0000256" key="3">
    <source>
        <dbReference type="ARBA" id="ARBA00022490"/>
    </source>
</evidence>
<organism evidence="7 8">
    <name type="scientific">Liquidambar formosana</name>
    <name type="common">Formosan gum</name>
    <dbReference type="NCBI Taxonomy" id="63359"/>
    <lineage>
        <taxon>Eukaryota</taxon>
        <taxon>Viridiplantae</taxon>
        <taxon>Streptophyta</taxon>
        <taxon>Embryophyta</taxon>
        <taxon>Tracheophyta</taxon>
        <taxon>Spermatophyta</taxon>
        <taxon>Magnoliopsida</taxon>
        <taxon>eudicotyledons</taxon>
        <taxon>Gunneridae</taxon>
        <taxon>Pentapetalae</taxon>
        <taxon>Saxifragales</taxon>
        <taxon>Altingiaceae</taxon>
        <taxon>Liquidambar</taxon>
    </lineage>
</organism>
<evidence type="ECO:0000313" key="7">
    <source>
        <dbReference type="EMBL" id="KAK9271948.1"/>
    </source>
</evidence>
<keyword evidence="8" id="KW-1185">Reference proteome</keyword>
<dbReference type="GO" id="GO:0006606">
    <property type="term" value="P:protein import into nucleus"/>
    <property type="evidence" value="ECO:0007669"/>
    <property type="project" value="InterPro"/>
</dbReference>
<dbReference type="GO" id="GO:0005737">
    <property type="term" value="C:cytoplasm"/>
    <property type="evidence" value="ECO:0007669"/>
    <property type="project" value="UniProtKB-SubCell"/>
</dbReference>
<dbReference type="Gene3D" id="1.25.10.10">
    <property type="entry name" value="Leucine-rich Repeat Variant"/>
    <property type="match status" value="1"/>
</dbReference>
<sequence length="326" mass="36764">MPQVFIKHLEQFFTMILNSFQDPHPRVHWAAFNAISQLSTDLSPNIRLQYRQKVLPALIQENDENSNPRVQAQAASAMLSYCKNCKPDIFEPYFNGILRKLLVFLQGNDKTAEERSTAFCIINEFAQNLRGPALRYCDTCLPYLLKAFSDENPEVQQVFHQLRPVVVFYIGVISSLNAVMGDPNMLHSDNVKAYNIAISALGKLCEFHRDIIDAAQFMPAAKLIHFILHLGLDLALQSQELDISEHTALLAEADLLGPNNQNLSKIIAIFAEVLSQKNDLATVSTSDRMSNLLRRFRQNIPLTSLKAICSSLNTQQQELLESIFSS</sequence>
<accession>A0AAP0R8S7</accession>
<feature type="domain" description="Maestro/Maestro-like HEAT-repeats" evidence="6">
    <location>
        <begin position="14"/>
        <end position="157"/>
    </location>
</feature>
<dbReference type="InterPro" id="IPR055406">
    <property type="entry name" value="HEAT_Maestro"/>
</dbReference>
<reference evidence="7 8" key="1">
    <citation type="journal article" date="2024" name="Plant J.">
        <title>Genome sequences and population genomics reveal climatic adaptation and genomic divergence between two closely related sweetgum species.</title>
        <authorList>
            <person name="Xu W.Q."/>
            <person name="Ren C.Q."/>
            <person name="Zhang X.Y."/>
            <person name="Comes H.P."/>
            <person name="Liu X.H."/>
            <person name="Li Y.G."/>
            <person name="Kettle C.J."/>
            <person name="Jalonen R."/>
            <person name="Gaisberger H."/>
            <person name="Ma Y.Z."/>
            <person name="Qiu Y.X."/>
        </authorList>
    </citation>
    <scope>NUCLEOTIDE SEQUENCE [LARGE SCALE GENOMIC DNA]</scope>
    <source>
        <strain evidence="7">Hangzhou</strain>
    </source>
</reference>
<evidence type="ECO:0000256" key="4">
    <source>
        <dbReference type="ARBA" id="ARBA00022737"/>
    </source>
</evidence>
<comment type="caution">
    <text evidence="7">The sequence shown here is derived from an EMBL/GenBank/DDBJ whole genome shotgun (WGS) entry which is preliminary data.</text>
</comment>
<keyword evidence="5" id="KW-0653">Protein transport</keyword>
<dbReference type="SUPFAM" id="SSF48371">
    <property type="entry name" value="ARM repeat"/>
    <property type="match status" value="1"/>
</dbReference>
<protein>
    <recommendedName>
        <fullName evidence="6">Maestro/Maestro-like HEAT-repeats domain-containing protein</fullName>
    </recommendedName>
</protein>